<evidence type="ECO:0000256" key="4">
    <source>
        <dbReference type="ARBA" id="ARBA00023136"/>
    </source>
</evidence>
<dbReference type="Pfam" id="PF02659">
    <property type="entry name" value="Mntp"/>
    <property type="match status" value="1"/>
</dbReference>
<keyword evidence="3 5" id="KW-1133">Transmembrane helix</keyword>
<dbReference type="OrthoDB" id="1679700at2"/>
<dbReference type="PANTHER" id="PTHR35529:SF1">
    <property type="entry name" value="MANGANESE EFFLUX PUMP MNTP-RELATED"/>
    <property type="match status" value="1"/>
</dbReference>
<feature type="transmembrane region" description="Helical" evidence="5">
    <location>
        <begin position="127"/>
        <end position="152"/>
    </location>
</feature>
<dbReference type="EMBL" id="SWOV01000019">
    <property type="protein sequence ID" value="NFF87964.1"/>
    <property type="molecule type" value="Genomic_DNA"/>
</dbReference>
<evidence type="ECO:0000313" key="7">
    <source>
        <dbReference type="EMBL" id="NFN35206.1"/>
    </source>
</evidence>
<feature type="transmembrane region" description="Helical" evidence="5">
    <location>
        <begin position="38"/>
        <end position="60"/>
    </location>
</feature>
<organism evidence="6 9">
    <name type="scientific">Clostridium botulinum</name>
    <dbReference type="NCBI Taxonomy" id="1491"/>
    <lineage>
        <taxon>Bacteria</taxon>
        <taxon>Bacillati</taxon>
        <taxon>Bacillota</taxon>
        <taxon>Clostridia</taxon>
        <taxon>Eubacteriales</taxon>
        <taxon>Clostridiaceae</taxon>
        <taxon>Clostridium</taxon>
    </lineage>
</organism>
<dbReference type="PANTHER" id="PTHR35529">
    <property type="entry name" value="MANGANESE EFFLUX PUMP MNTP-RELATED"/>
    <property type="match status" value="1"/>
</dbReference>
<dbReference type="Proteomes" id="UP000473681">
    <property type="component" value="Unassembled WGS sequence"/>
</dbReference>
<gene>
    <name evidence="6" type="ORF">FC774_08805</name>
    <name evidence="7" type="ORF">FDB51_08680</name>
</gene>
<dbReference type="InterPro" id="IPR003810">
    <property type="entry name" value="Mntp/YtaF"/>
</dbReference>
<proteinExistence type="predicted"/>
<accession>A0A0L9Y8J6</accession>
<feature type="transmembrane region" description="Helical" evidence="5">
    <location>
        <begin position="66"/>
        <end position="88"/>
    </location>
</feature>
<evidence type="ECO:0008006" key="10">
    <source>
        <dbReference type="Google" id="ProtNLM"/>
    </source>
</evidence>
<dbReference type="AlphaFoldDB" id="A0A0L9Y8J6"/>
<evidence type="ECO:0000256" key="2">
    <source>
        <dbReference type="ARBA" id="ARBA00022692"/>
    </source>
</evidence>
<sequence length="183" mass="19962">MSLSEVILIGIILAMDAFGVTLSIGLNSILTYKNKMKFILSFAFFQFLFTYIGGTLGYLFDVYIVSISSLAGGVILFAIGILMILDGLKSEKNDVLERNSTCIILGISVSIDALVVGFTTLHNLNSALLLALDSLMIGLITLVICLSGLFLCKYIKKINFISKYADFLAGIILILFGLKMVFF</sequence>
<feature type="transmembrane region" description="Helical" evidence="5">
    <location>
        <begin position="100"/>
        <end position="121"/>
    </location>
</feature>
<evidence type="ECO:0000313" key="9">
    <source>
        <dbReference type="Proteomes" id="UP000476820"/>
    </source>
</evidence>
<dbReference type="Proteomes" id="UP000476820">
    <property type="component" value="Unassembled WGS sequence"/>
</dbReference>
<feature type="transmembrane region" description="Helical" evidence="5">
    <location>
        <begin position="164"/>
        <end position="182"/>
    </location>
</feature>
<keyword evidence="4 5" id="KW-0472">Membrane</keyword>
<feature type="transmembrane region" description="Helical" evidence="5">
    <location>
        <begin position="6"/>
        <end position="26"/>
    </location>
</feature>
<protein>
    <recommendedName>
        <fullName evidence="10">Manganese efflux pump MntP</fullName>
    </recommendedName>
</protein>
<name>A0A0L9Y8J6_CLOBO</name>
<reference evidence="8 9" key="1">
    <citation type="submission" date="2019-04" db="EMBL/GenBank/DDBJ databases">
        <title>Genome sequencing of Clostridium botulinum Groups I-IV and Clostridium butyricum.</title>
        <authorList>
            <person name="Brunt J."/>
            <person name="Van Vliet A.H.M."/>
            <person name="Stringer S.C."/>
            <person name="Carter A.T."/>
            <person name="Peck M.W."/>
        </authorList>
    </citation>
    <scope>NUCLEOTIDE SEQUENCE [LARGE SCALE GENOMIC DNA]</scope>
    <source>
        <strain evidence="6 9">1605</strain>
        <strain evidence="7 8">CB-K-33E</strain>
    </source>
</reference>
<keyword evidence="1" id="KW-1003">Cell membrane</keyword>
<evidence type="ECO:0000256" key="1">
    <source>
        <dbReference type="ARBA" id="ARBA00022475"/>
    </source>
</evidence>
<evidence type="ECO:0000313" key="8">
    <source>
        <dbReference type="Proteomes" id="UP000473681"/>
    </source>
</evidence>
<comment type="caution">
    <text evidence="6">The sequence shown here is derived from an EMBL/GenBank/DDBJ whole genome shotgun (WGS) entry which is preliminary data.</text>
</comment>
<keyword evidence="2 5" id="KW-0812">Transmembrane</keyword>
<dbReference type="RefSeq" id="WP_017825103.1">
    <property type="nucleotide sequence ID" value="NZ_JACBDC010000003.1"/>
</dbReference>
<evidence type="ECO:0000313" key="6">
    <source>
        <dbReference type="EMBL" id="NFF87964.1"/>
    </source>
</evidence>
<evidence type="ECO:0000256" key="3">
    <source>
        <dbReference type="ARBA" id="ARBA00022989"/>
    </source>
</evidence>
<dbReference type="EMBL" id="SWVK01000010">
    <property type="protein sequence ID" value="NFN35206.1"/>
    <property type="molecule type" value="Genomic_DNA"/>
</dbReference>
<evidence type="ECO:0000256" key="5">
    <source>
        <dbReference type="SAM" id="Phobius"/>
    </source>
</evidence>